<evidence type="ECO:0000256" key="1">
    <source>
        <dbReference type="SAM" id="MobiDB-lite"/>
    </source>
</evidence>
<feature type="compositionally biased region" description="Polar residues" evidence="1">
    <location>
        <begin position="403"/>
        <end position="414"/>
    </location>
</feature>
<dbReference type="OrthoDB" id="9942608at2759"/>
<evidence type="ECO:0000259" key="2">
    <source>
        <dbReference type="PROSITE" id="PS51140"/>
    </source>
</evidence>
<feature type="region of interest" description="Disordered" evidence="1">
    <location>
        <begin position="267"/>
        <end position="470"/>
    </location>
</feature>
<dbReference type="CDD" id="cd14372">
    <property type="entry name" value="CUE_Cue5p_like"/>
    <property type="match status" value="1"/>
</dbReference>
<evidence type="ECO:0000313" key="4">
    <source>
        <dbReference type="Proteomes" id="UP000275078"/>
    </source>
</evidence>
<dbReference type="Proteomes" id="UP000275078">
    <property type="component" value="Unassembled WGS sequence"/>
</dbReference>
<sequence length="470" mass="50660">MDPEKAAAADAAPAYSPTPTAQETVEQPGNASASTSQPAAPAAPVAPAPATSPKPEETVAPKPPSTTSPASGPMAILIEAFPGIEPAVIKAVLTASRGELEPAFNALLGMSDPDAVIDEPAPPPPPPRNPDLPPRRSSRPPQQGDYTPAGVYYESGQQPGGRGYQTTTPRSQLEADELYARQLAEDLGAIPRPHANERVGGSRSHNQGQGRGPNAQGRRREDEYDEREHSFLDDDFPVIKENLRKGFLETQAKVNKWVLDFKKKIDGEDEADDHPPAPPPRSQTFGQFGAHNNFGRDPPSQQRQQQQNQGGYQTAPTRPRYSTDNYDADPTLLTDDFRHLEVRDNTTTEPSRPARPAANPNLLSSDRTKSDKPSGRKVSFQDDNDDDDMYAPPSSKPPARQPSPGTSTATNSKWQPLRSVEPTPLDRDPFSLGDSDDEKEHETPAPVVDAKPGVAGEQKTGVKGGEELTK</sequence>
<accession>A0A3N4J1G7</accession>
<gene>
    <name evidence="3" type="ORF">BJ508DRAFT_410471</name>
</gene>
<feature type="compositionally biased region" description="Low complexity" evidence="1">
    <location>
        <begin position="8"/>
        <end position="21"/>
    </location>
</feature>
<feature type="region of interest" description="Disordered" evidence="1">
    <location>
        <begin position="1"/>
        <end position="73"/>
    </location>
</feature>
<dbReference type="PROSITE" id="PS51140">
    <property type="entry name" value="CUE"/>
    <property type="match status" value="1"/>
</dbReference>
<feature type="compositionally biased region" description="Low complexity" evidence="1">
    <location>
        <begin position="350"/>
        <end position="364"/>
    </location>
</feature>
<dbReference type="GO" id="GO:0031624">
    <property type="term" value="F:ubiquitin conjugating enzyme binding"/>
    <property type="evidence" value="ECO:0007669"/>
    <property type="project" value="TreeGrafter"/>
</dbReference>
<keyword evidence="4" id="KW-1185">Reference proteome</keyword>
<organism evidence="3 4">
    <name type="scientific">Ascobolus immersus RN42</name>
    <dbReference type="NCBI Taxonomy" id="1160509"/>
    <lineage>
        <taxon>Eukaryota</taxon>
        <taxon>Fungi</taxon>
        <taxon>Dikarya</taxon>
        <taxon>Ascomycota</taxon>
        <taxon>Pezizomycotina</taxon>
        <taxon>Pezizomycetes</taxon>
        <taxon>Pezizales</taxon>
        <taxon>Ascobolaceae</taxon>
        <taxon>Ascobolus</taxon>
    </lineage>
</organism>
<dbReference type="GO" id="GO:0043130">
    <property type="term" value="F:ubiquitin binding"/>
    <property type="evidence" value="ECO:0007669"/>
    <property type="project" value="InterPro"/>
</dbReference>
<feature type="domain" description="CUE" evidence="2">
    <location>
        <begin position="69"/>
        <end position="112"/>
    </location>
</feature>
<dbReference type="STRING" id="1160509.A0A3N4J1G7"/>
<dbReference type="PANTHER" id="PTHR16461">
    <property type="entry name" value="TOLL-INTERACTING PROTEIN"/>
    <property type="match status" value="1"/>
</dbReference>
<dbReference type="InterPro" id="IPR009060">
    <property type="entry name" value="UBA-like_sf"/>
</dbReference>
<dbReference type="PANTHER" id="PTHR16461:SF5">
    <property type="entry name" value="TOLL-INTERACTING PROTEIN"/>
    <property type="match status" value="1"/>
</dbReference>
<feature type="compositionally biased region" description="Low complexity" evidence="1">
    <location>
        <begin position="31"/>
        <end position="43"/>
    </location>
</feature>
<feature type="compositionally biased region" description="Polar residues" evidence="1">
    <location>
        <begin position="314"/>
        <end position="325"/>
    </location>
</feature>
<dbReference type="EMBL" id="ML119646">
    <property type="protein sequence ID" value="RPA87764.1"/>
    <property type="molecule type" value="Genomic_DNA"/>
</dbReference>
<dbReference type="SMART" id="SM00546">
    <property type="entry name" value="CUE"/>
    <property type="match status" value="1"/>
</dbReference>
<reference evidence="3 4" key="1">
    <citation type="journal article" date="2018" name="Nat. Ecol. Evol.">
        <title>Pezizomycetes genomes reveal the molecular basis of ectomycorrhizal truffle lifestyle.</title>
        <authorList>
            <person name="Murat C."/>
            <person name="Payen T."/>
            <person name="Noel B."/>
            <person name="Kuo A."/>
            <person name="Morin E."/>
            <person name="Chen J."/>
            <person name="Kohler A."/>
            <person name="Krizsan K."/>
            <person name="Balestrini R."/>
            <person name="Da Silva C."/>
            <person name="Montanini B."/>
            <person name="Hainaut M."/>
            <person name="Levati E."/>
            <person name="Barry K.W."/>
            <person name="Belfiori B."/>
            <person name="Cichocki N."/>
            <person name="Clum A."/>
            <person name="Dockter R.B."/>
            <person name="Fauchery L."/>
            <person name="Guy J."/>
            <person name="Iotti M."/>
            <person name="Le Tacon F."/>
            <person name="Lindquist E.A."/>
            <person name="Lipzen A."/>
            <person name="Malagnac F."/>
            <person name="Mello A."/>
            <person name="Molinier V."/>
            <person name="Miyauchi S."/>
            <person name="Poulain J."/>
            <person name="Riccioni C."/>
            <person name="Rubini A."/>
            <person name="Sitrit Y."/>
            <person name="Splivallo R."/>
            <person name="Traeger S."/>
            <person name="Wang M."/>
            <person name="Zifcakova L."/>
            <person name="Wipf D."/>
            <person name="Zambonelli A."/>
            <person name="Paolocci F."/>
            <person name="Nowrousian M."/>
            <person name="Ottonello S."/>
            <person name="Baldrian P."/>
            <person name="Spatafora J.W."/>
            <person name="Henrissat B."/>
            <person name="Nagy L.G."/>
            <person name="Aury J.M."/>
            <person name="Wincker P."/>
            <person name="Grigoriev I.V."/>
            <person name="Bonfante P."/>
            <person name="Martin F.M."/>
        </authorList>
    </citation>
    <scope>NUCLEOTIDE SEQUENCE [LARGE SCALE GENOMIC DNA]</scope>
    <source>
        <strain evidence="3 4">RN42</strain>
    </source>
</reference>
<proteinExistence type="predicted"/>
<dbReference type="InterPro" id="IPR003892">
    <property type="entry name" value="CUE"/>
</dbReference>
<name>A0A3N4J1G7_ASCIM</name>
<dbReference type="Pfam" id="PF02845">
    <property type="entry name" value="CUE"/>
    <property type="match status" value="1"/>
</dbReference>
<feature type="compositionally biased region" description="Basic and acidic residues" evidence="1">
    <location>
        <begin position="218"/>
        <end position="238"/>
    </location>
</feature>
<feature type="compositionally biased region" description="Basic and acidic residues" evidence="1">
    <location>
        <begin position="335"/>
        <end position="346"/>
    </location>
</feature>
<dbReference type="Gene3D" id="1.10.8.10">
    <property type="entry name" value="DNA helicase RuvA subunit, C-terminal domain"/>
    <property type="match status" value="1"/>
</dbReference>
<dbReference type="SUPFAM" id="SSF46934">
    <property type="entry name" value="UBA-like"/>
    <property type="match status" value="1"/>
</dbReference>
<feature type="compositionally biased region" description="Pro residues" evidence="1">
    <location>
        <begin position="120"/>
        <end position="132"/>
    </location>
</feature>
<dbReference type="GO" id="GO:0005737">
    <property type="term" value="C:cytoplasm"/>
    <property type="evidence" value="ECO:0007669"/>
    <property type="project" value="TreeGrafter"/>
</dbReference>
<dbReference type="AlphaFoldDB" id="A0A3N4J1G7"/>
<protein>
    <recommendedName>
        <fullName evidence="2">CUE domain-containing protein</fullName>
    </recommendedName>
</protein>
<evidence type="ECO:0000313" key="3">
    <source>
        <dbReference type="EMBL" id="RPA87764.1"/>
    </source>
</evidence>
<feature type="region of interest" description="Disordered" evidence="1">
    <location>
        <begin position="111"/>
        <end position="238"/>
    </location>
</feature>
<dbReference type="GO" id="GO:0006511">
    <property type="term" value="P:ubiquitin-dependent protein catabolic process"/>
    <property type="evidence" value="ECO:0007669"/>
    <property type="project" value="TreeGrafter"/>
</dbReference>
<feature type="compositionally biased region" description="Low complexity" evidence="1">
    <location>
        <begin position="301"/>
        <end position="313"/>
    </location>
</feature>
<dbReference type="InterPro" id="IPR041807">
    <property type="entry name" value="Cue5/Don1_CUE"/>
</dbReference>
<dbReference type="FunFam" id="1.10.8.10:FF:000064">
    <property type="entry name" value="Similar to CUE domain-containing protein"/>
    <property type="match status" value="1"/>
</dbReference>